<dbReference type="EMBL" id="JALJOS010000010">
    <property type="protein sequence ID" value="KAK9833826.1"/>
    <property type="molecule type" value="Genomic_DNA"/>
</dbReference>
<organism evidence="3 4">
    <name type="scientific">Apatococcus lobatus</name>
    <dbReference type="NCBI Taxonomy" id="904363"/>
    <lineage>
        <taxon>Eukaryota</taxon>
        <taxon>Viridiplantae</taxon>
        <taxon>Chlorophyta</taxon>
        <taxon>core chlorophytes</taxon>
        <taxon>Trebouxiophyceae</taxon>
        <taxon>Chlorellales</taxon>
        <taxon>Chlorellaceae</taxon>
        <taxon>Apatococcus</taxon>
    </lineage>
</organism>
<evidence type="ECO:0000256" key="1">
    <source>
        <dbReference type="SAM" id="MobiDB-lite"/>
    </source>
</evidence>
<dbReference type="InterPro" id="IPR013766">
    <property type="entry name" value="Thioredoxin_domain"/>
</dbReference>
<evidence type="ECO:0000313" key="4">
    <source>
        <dbReference type="Proteomes" id="UP001438707"/>
    </source>
</evidence>
<proteinExistence type="predicted"/>
<feature type="region of interest" description="Disordered" evidence="1">
    <location>
        <begin position="181"/>
        <end position="214"/>
    </location>
</feature>
<dbReference type="PANTHER" id="PTHR21148">
    <property type="entry name" value="THIOREDOXIN DOMAIN-CONTAINING PROTEIN 9"/>
    <property type="match status" value="1"/>
</dbReference>
<dbReference type="Proteomes" id="UP001438707">
    <property type="component" value="Unassembled WGS sequence"/>
</dbReference>
<dbReference type="SUPFAM" id="SSF52833">
    <property type="entry name" value="Thioredoxin-like"/>
    <property type="match status" value="1"/>
</dbReference>
<feature type="compositionally biased region" description="Polar residues" evidence="1">
    <location>
        <begin position="191"/>
        <end position="202"/>
    </location>
</feature>
<reference evidence="3 4" key="1">
    <citation type="journal article" date="2024" name="Nat. Commun.">
        <title>Phylogenomics reveals the evolutionary origins of lichenization in chlorophyte algae.</title>
        <authorList>
            <person name="Puginier C."/>
            <person name="Libourel C."/>
            <person name="Otte J."/>
            <person name="Skaloud P."/>
            <person name="Haon M."/>
            <person name="Grisel S."/>
            <person name="Petersen M."/>
            <person name="Berrin J.G."/>
            <person name="Delaux P.M."/>
            <person name="Dal Grande F."/>
            <person name="Keller J."/>
        </authorList>
    </citation>
    <scope>NUCLEOTIDE SEQUENCE [LARGE SCALE GENOMIC DNA]</scope>
    <source>
        <strain evidence="3 4">SAG 2145</strain>
    </source>
</reference>
<feature type="domain" description="Thioredoxin" evidence="2">
    <location>
        <begin position="72"/>
        <end position="155"/>
    </location>
</feature>
<sequence>MDTVVQQVVENHLLNAAKDMEDQLDEEMHRLGKLDHDDMEQLRERRILQMKQQADRKREWLKRGHGEYKDVLSEKEFFAECKSEERLVCHFHRNNWPCKVMDKHLLALAQDHLETKFVRVHAEKSPFLTERLKVVVLPTLALIKHEKVMDYIVGFDPLGGTDDFSTGTLEAVLTAKGMLNQDKMRAERKQQQPQRNIRQSSHAQHDSDEDSDFD</sequence>
<name>A0AAW1RK08_9CHLO</name>
<dbReference type="InterPro" id="IPR036249">
    <property type="entry name" value="Thioredoxin-like_sf"/>
</dbReference>
<accession>A0AAW1RK08</accession>
<dbReference type="Pfam" id="PF00085">
    <property type="entry name" value="Thioredoxin"/>
    <property type="match status" value="1"/>
</dbReference>
<dbReference type="CDD" id="cd02989">
    <property type="entry name" value="Phd_like_TxnDC9"/>
    <property type="match status" value="1"/>
</dbReference>
<dbReference type="AlphaFoldDB" id="A0AAW1RK08"/>
<evidence type="ECO:0000313" key="3">
    <source>
        <dbReference type="EMBL" id="KAK9833826.1"/>
    </source>
</evidence>
<dbReference type="Gene3D" id="3.40.30.10">
    <property type="entry name" value="Glutaredoxin"/>
    <property type="match status" value="1"/>
</dbReference>
<comment type="caution">
    <text evidence="3">The sequence shown here is derived from an EMBL/GenBank/DDBJ whole genome shotgun (WGS) entry which is preliminary data.</text>
</comment>
<protein>
    <recommendedName>
        <fullName evidence="2">Thioredoxin domain-containing protein</fullName>
    </recommendedName>
</protein>
<gene>
    <name evidence="3" type="ORF">WJX74_007004</name>
</gene>
<keyword evidence="4" id="KW-1185">Reference proteome</keyword>
<evidence type="ECO:0000259" key="2">
    <source>
        <dbReference type="Pfam" id="PF00085"/>
    </source>
</evidence>